<dbReference type="EMBL" id="JAHCMY010000005">
    <property type="protein sequence ID" value="MBS9524479.1"/>
    <property type="molecule type" value="Genomic_DNA"/>
</dbReference>
<dbReference type="InterPro" id="IPR008719">
    <property type="entry name" value="N2O_reductase_NosL"/>
</dbReference>
<keyword evidence="1" id="KW-0732">Signal</keyword>
<dbReference type="PANTHER" id="PTHR41247">
    <property type="entry name" value="HTH-TYPE TRANSCRIPTIONAL REPRESSOR YCNK"/>
    <property type="match status" value="1"/>
</dbReference>
<dbReference type="RefSeq" id="WP_213945338.1">
    <property type="nucleotide sequence ID" value="NZ_JAHCMY010000005.1"/>
</dbReference>
<protein>
    <submittedName>
        <fullName evidence="2">Nitrous oxide reductase accessory protein NosL</fullName>
    </submittedName>
</protein>
<comment type="caution">
    <text evidence="2">The sequence shown here is derived from an EMBL/GenBank/DDBJ whole genome shotgun (WGS) entry which is preliminary data.</text>
</comment>
<feature type="chain" id="PRO_5042829414" evidence="1">
    <location>
        <begin position="20"/>
        <end position="144"/>
    </location>
</feature>
<dbReference type="AlphaFoldDB" id="A0AAP2G1E4"/>
<evidence type="ECO:0000313" key="3">
    <source>
        <dbReference type="Proteomes" id="UP001319104"/>
    </source>
</evidence>
<reference evidence="2 3" key="1">
    <citation type="submission" date="2021-05" db="EMBL/GenBank/DDBJ databases">
        <authorList>
            <person name="Zhang Z.D."/>
            <person name="Osman G."/>
        </authorList>
    </citation>
    <scope>NUCLEOTIDE SEQUENCE [LARGE SCALE GENOMIC DNA]</scope>
    <source>
        <strain evidence="2 3">KCTC 32217</strain>
    </source>
</reference>
<organism evidence="2 3">
    <name type="scientific">Litoribacter ruber</name>
    <dbReference type="NCBI Taxonomy" id="702568"/>
    <lineage>
        <taxon>Bacteria</taxon>
        <taxon>Pseudomonadati</taxon>
        <taxon>Bacteroidota</taxon>
        <taxon>Cytophagia</taxon>
        <taxon>Cytophagales</taxon>
        <taxon>Cyclobacteriaceae</taxon>
        <taxon>Litoribacter</taxon>
    </lineage>
</organism>
<feature type="signal peptide" evidence="1">
    <location>
        <begin position="1"/>
        <end position="19"/>
    </location>
</feature>
<evidence type="ECO:0000256" key="1">
    <source>
        <dbReference type="SAM" id="SignalP"/>
    </source>
</evidence>
<sequence length="144" mass="16534">MKKLFVFLAPIWLLLACQADPEAIYFGKDACHHCKMTIMDPKFGSEIVTDKGRVYKFDDINCVHSFMAESQLEPDDIRHLLVIDFSQPQELINAYNATYVLSEDLKPPMASNFAAFSTQEAAKEYLDQRSGELMNYQRMLARLD</sequence>
<name>A0AAP2G1E4_9BACT</name>
<gene>
    <name evidence="2" type="ORF">KI659_10675</name>
</gene>
<evidence type="ECO:0000313" key="2">
    <source>
        <dbReference type="EMBL" id="MBS9524479.1"/>
    </source>
</evidence>
<accession>A0AAP2G1E4</accession>
<dbReference type="SUPFAM" id="SSF160387">
    <property type="entry name" value="NosL/MerB-like"/>
    <property type="match status" value="1"/>
</dbReference>
<dbReference type="PROSITE" id="PS51257">
    <property type="entry name" value="PROKAR_LIPOPROTEIN"/>
    <property type="match status" value="1"/>
</dbReference>
<keyword evidence="3" id="KW-1185">Reference proteome</keyword>
<dbReference type="PANTHER" id="PTHR41247:SF1">
    <property type="entry name" value="HTH-TYPE TRANSCRIPTIONAL REPRESSOR YCNK"/>
    <property type="match status" value="1"/>
</dbReference>
<dbReference type="Pfam" id="PF05573">
    <property type="entry name" value="NosL"/>
    <property type="match status" value="1"/>
</dbReference>
<proteinExistence type="predicted"/>
<dbReference type="Proteomes" id="UP001319104">
    <property type="component" value="Unassembled WGS sequence"/>
</dbReference>